<keyword evidence="1" id="KW-0732">Signal</keyword>
<dbReference type="Proteomes" id="UP000033651">
    <property type="component" value="Unassembled WGS sequence"/>
</dbReference>
<dbReference type="EMBL" id="JZRB01000013">
    <property type="protein sequence ID" value="KJV36083.1"/>
    <property type="molecule type" value="Genomic_DNA"/>
</dbReference>
<proteinExistence type="predicted"/>
<comment type="caution">
    <text evidence="2">The sequence shown here is derived from an EMBL/GenBank/DDBJ whole genome shotgun (WGS) entry which is preliminary data.</text>
</comment>
<name>A0A0F3KY01_9GAMM</name>
<evidence type="ECO:0000313" key="2">
    <source>
        <dbReference type="EMBL" id="KJV36083.1"/>
    </source>
</evidence>
<gene>
    <name evidence="2" type="ORF">VI08_06280</name>
</gene>
<evidence type="ECO:0000313" key="3">
    <source>
        <dbReference type="Proteomes" id="UP000033651"/>
    </source>
</evidence>
<keyword evidence="3" id="KW-1185">Reference proteome</keyword>
<sequence>MSSSLRSLVLALSVATLGVGAAHAQTAITGLGQSWPNATDVSTSPNYHVYVFQRGSLKYIQVNDAGGNVRAAVVRTPTSLLGSPVGVDAANVATPDEPMAAPVSSVGETVYKDDAVQVFVAPQPNGSMRVAAAPVECKNPLECSTRGP</sequence>
<dbReference type="PATRIC" id="fig|345309.4.peg.444"/>
<feature type="signal peptide" evidence="1">
    <location>
        <begin position="1"/>
        <end position="24"/>
    </location>
</feature>
<dbReference type="RefSeq" id="WP_045828710.1">
    <property type="nucleotide sequence ID" value="NZ_JZRB01000013.1"/>
</dbReference>
<dbReference type="AlphaFoldDB" id="A0A0F3KY01"/>
<evidence type="ECO:0000256" key="1">
    <source>
        <dbReference type="SAM" id="SignalP"/>
    </source>
</evidence>
<dbReference type="OrthoDB" id="6001268at2"/>
<organism evidence="2 3">
    <name type="scientific">Luteibacter yeojuensis</name>
    <dbReference type="NCBI Taxonomy" id="345309"/>
    <lineage>
        <taxon>Bacteria</taxon>
        <taxon>Pseudomonadati</taxon>
        <taxon>Pseudomonadota</taxon>
        <taxon>Gammaproteobacteria</taxon>
        <taxon>Lysobacterales</taxon>
        <taxon>Rhodanobacteraceae</taxon>
        <taxon>Luteibacter</taxon>
    </lineage>
</organism>
<accession>A0A0F3KY01</accession>
<feature type="chain" id="PRO_5002463362" evidence="1">
    <location>
        <begin position="25"/>
        <end position="148"/>
    </location>
</feature>
<reference evidence="2 3" key="1">
    <citation type="submission" date="2015-03" db="EMBL/GenBank/DDBJ databases">
        <title>Draft genome sequence of Luteibacter yeojuensis strain SU11.</title>
        <authorList>
            <person name="Sulaiman J."/>
            <person name="Priya K."/>
            <person name="Chan K.-G."/>
        </authorList>
    </citation>
    <scope>NUCLEOTIDE SEQUENCE [LARGE SCALE GENOMIC DNA]</scope>
    <source>
        <strain evidence="2 3">SU11</strain>
    </source>
</reference>
<protein>
    <submittedName>
        <fullName evidence="2">Uncharacterized protein</fullName>
    </submittedName>
</protein>